<dbReference type="EMBL" id="CP081303">
    <property type="protein sequence ID" value="QZE15499.1"/>
    <property type="molecule type" value="Genomic_DNA"/>
</dbReference>
<reference evidence="1" key="1">
    <citation type="submission" date="2021-08" db="EMBL/GenBank/DDBJ databases">
        <title>Novel anaerobic bacterium isolated from sea squirt in East Sea, Republic of Korea.</title>
        <authorList>
            <person name="Nguyen T.H."/>
            <person name="Li Z."/>
            <person name="Lee Y.-J."/>
            <person name="Ko J."/>
            <person name="Kim S.-G."/>
        </authorList>
    </citation>
    <scope>NUCLEOTIDE SEQUENCE</scope>
    <source>
        <strain evidence="1">KCTC 25031</strain>
    </source>
</reference>
<evidence type="ECO:0000313" key="2">
    <source>
        <dbReference type="Proteomes" id="UP000826212"/>
    </source>
</evidence>
<keyword evidence="2" id="KW-1185">Reference proteome</keyword>
<name>A0AC61NPX7_9BACT</name>
<evidence type="ECO:0000313" key="1">
    <source>
        <dbReference type="EMBL" id="QZE15499.1"/>
    </source>
</evidence>
<protein>
    <submittedName>
        <fullName evidence="1">CRISPR-associated endonuclease Cas2</fullName>
    </submittedName>
</protein>
<keyword evidence="1" id="KW-0378">Hydrolase</keyword>
<proteinExistence type="predicted"/>
<keyword evidence="1" id="KW-0255">Endonuclease</keyword>
<keyword evidence="1" id="KW-0540">Nuclease</keyword>
<sequence>MAKKRKELTFYEKIQRIKEAGIKPVVVGEDQKDEESLKSLDQRIQEMLGLSKSRLKHNEMIFFVMYDIEDNRVRTQVSKFLLKKGCHRVQKSIFLGRLERKQYNEIATALKEIQEFYENKDSILLVPVSSDEMRAMKIIGENVDFDVILRNRNTLFF</sequence>
<dbReference type="Proteomes" id="UP000826212">
    <property type="component" value="Chromosome"/>
</dbReference>
<accession>A0AC61NPX7</accession>
<gene>
    <name evidence="1" type="primary">cas2</name>
    <name evidence="1" type="ORF">K4L44_06615</name>
</gene>
<organism evidence="1 2">
    <name type="scientific">Halosquirtibacter laminarini</name>
    <dbReference type="NCBI Taxonomy" id="3374600"/>
    <lineage>
        <taxon>Bacteria</taxon>
        <taxon>Pseudomonadati</taxon>
        <taxon>Bacteroidota</taxon>
        <taxon>Bacteroidia</taxon>
        <taxon>Marinilabiliales</taxon>
        <taxon>Prolixibacteraceae</taxon>
        <taxon>Halosquirtibacter</taxon>
    </lineage>
</organism>